<evidence type="ECO:0000313" key="5">
    <source>
        <dbReference type="Proteomes" id="UP001141552"/>
    </source>
</evidence>
<dbReference type="PANTHER" id="PTHR33710:SF64">
    <property type="entry name" value="ENDONUCLEASE_EXONUCLEASE_PHOSPHATASE DOMAIN-CONTAINING PROTEIN"/>
    <property type="match status" value="1"/>
</dbReference>
<dbReference type="GO" id="GO:0008270">
    <property type="term" value="F:zinc ion binding"/>
    <property type="evidence" value="ECO:0007669"/>
    <property type="project" value="UniProtKB-KW"/>
</dbReference>
<dbReference type="OrthoDB" id="1750980at2759"/>
<evidence type="ECO:0000256" key="2">
    <source>
        <dbReference type="SAM" id="MobiDB-lite"/>
    </source>
</evidence>
<dbReference type="InterPro" id="IPR025836">
    <property type="entry name" value="Zn_knuckle_CX2CX4HX4C"/>
</dbReference>
<dbReference type="PROSITE" id="PS50158">
    <property type="entry name" value="ZF_CCHC"/>
    <property type="match status" value="1"/>
</dbReference>
<accession>A0A9Q0FWW5</accession>
<feature type="compositionally biased region" description="Polar residues" evidence="2">
    <location>
        <begin position="196"/>
        <end position="215"/>
    </location>
</feature>
<proteinExistence type="predicted"/>
<feature type="region of interest" description="Disordered" evidence="2">
    <location>
        <begin position="286"/>
        <end position="309"/>
    </location>
</feature>
<dbReference type="Gene3D" id="3.60.10.10">
    <property type="entry name" value="Endonuclease/exonuclease/phosphatase"/>
    <property type="match status" value="1"/>
</dbReference>
<dbReference type="Pfam" id="PF14392">
    <property type="entry name" value="zf-CCHC_4"/>
    <property type="match status" value="1"/>
</dbReference>
<reference evidence="4" key="1">
    <citation type="submission" date="2022-02" db="EMBL/GenBank/DDBJ databases">
        <authorList>
            <person name="Henning P.M."/>
            <person name="McCubbin A.G."/>
            <person name="Shore J.S."/>
        </authorList>
    </citation>
    <scope>NUCLEOTIDE SEQUENCE</scope>
    <source>
        <strain evidence="4">F60SS</strain>
        <tissue evidence="4">Leaves</tissue>
    </source>
</reference>
<dbReference type="SUPFAM" id="SSF56219">
    <property type="entry name" value="DNase I-like"/>
    <property type="match status" value="1"/>
</dbReference>
<feature type="compositionally biased region" description="Basic and acidic residues" evidence="2">
    <location>
        <begin position="131"/>
        <end position="143"/>
    </location>
</feature>
<feature type="region of interest" description="Disordered" evidence="2">
    <location>
        <begin position="1"/>
        <end position="44"/>
    </location>
</feature>
<dbReference type="EMBL" id="JAKUCV010003381">
    <property type="protein sequence ID" value="KAJ4839200.1"/>
    <property type="molecule type" value="Genomic_DNA"/>
</dbReference>
<dbReference type="InterPro" id="IPR036691">
    <property type="entry name" value="Endo/exonu/phosph_ase_sf"/>
</dbReference>
<evidence type="ECO:0000259" key="3">
    <source>
        <dbReference type="PROSITE" id="PS50158"/>
    </source>
</evidence>
<feature type="compositionally biased region" description="Basic residues" evidence="2">
    <location>
        <begin position="7"/>
        <end position="18"/>
    </location>
</feature>
<protein>
    <recommendedName>
        <fullName evidence="3">CCHC-type domain-containing protein</fullName>
    </recommendedName>
</protein>
<dbReference type="InterPro" id="IPR005135">
    <property type="entry name" value="Endo/exonuclease/phosphatase"/>
</dbReference>
<dbReference type="GO" id="GO:0003676">
    <property type="term" value="F:nucleic acid binding"/>
    <property type="evidence" value="ECO:0007669"/>
    <property type="project" value="InterPro"/>
</dbReference>
<dbReference type="AlphaFoldDB" id="A0A9Q0FWW5"/>
<name>A0A9Q0FWW5_9ROSI</name>
<sequence length="775" mass="88900">MREKSRERKRSRSRGRIPIRHEPVEQDPTEPYAEEELPNFQFYGTAQEQGMGVDNISTMDKQSEAVHPQTKEGKIRVEGELIRVQYEGLPTVCFSCGKIGHTQGICPLGRQQPEGDGNEANQTKAPSGKQPMERPAETPKPEQEEAEWGEWTNVPTRARRGPKKPLEGPLVINTHGPTKHMGSRFSALAGNSEDTLGNVQEGGPSTRNPGTQNMRETTKTTQNKTQNVTILSEADHQLIVISDTPPNQKTSTHSPTQTIQPPIRMNFFPRTTHTVHPHEPPDFPNHEAHDGHPLKNFGSKSSEMKEDPPPCLDTPMIEAARGSEISGLKASRKIRKLDFPNSHRVDARSFAGGIWVLWNVGFLNVKIVACHTQFIHLQVRVENSYVFVTAIYGSPQEKWRRFLWQNIEALAKAVKGPWVLIEDFNAILDGLERQDGLGRNGVADKQFMDCIFRAELQDLGFEGSKFTWKRGDKYARLDRVLSNEQGFLQFPTASVKHLPRICSDHNPVLLQLMGAPARHSNTKQFRFFAAWLLHEEFDTLVQDGWNADLTLPDALPCFMEKAQIWNRTVFVNIHRRKRNLLARIGGIQKYLETKPSNFLTKLEMELRLELDTVLMQEELLWAQKAKCKWIQAGDKNTSYFHTTVAGRRRRSRITELQDDQEEEIPCTVKELNGSSLCKIWPDFLQSLGWSVANGRRVKFWKDMWLDQHGNLLERTIHQVPHDMQDLYVEDLVTDSGDWDWENITPYLDESEWRKFWVVLPPSERRGEDRMRWLLE</sequence>
<dbReference type="Pfam" id="PF03372">
    <property type="entry name" value="Exo_endo_phos"/>
    <property type="match status" value="1"/>
</dbReference>
<keyword evidence="5" id="KW-1185">Reference proteome</keyword>
<evidence type="ECO:0000256" key="1">
    <source>
        <dbReference type="PROSITE-ProRule" id="PRU00047"/>
    </source>
</evidence>
<dbReference type="PANTHER" id="PTHR33710">
    <property type="entry name" value="BNAC02G09200D PROTEIN"/>
    <property type="match status" value="1"/>
</dbReference>
<dbReference type="Proteomes" id="UP001141552">
    <property type="component" value="Unassembled WGS sequence"/>
</dbReference>
<feature type="compositionally biased region" description="Acidic residues" evidence="2">
    <location>
        <begin position="25"/>
        <end position="37"/>
    </location>
</feature>
<feature type="region of interest" description="Disordered" evidence="2">
    <location>
        <begin position="107"/>
        <end position="179"/>
    </location>
</feature>
<feature type="region of interest" description="Disordered" evidence="2">
    <location>
        <begin position="196"/>
        <end position="224"/>
    </location>
</feature>
<feature type="compositionally biased region" description="Polar residues" evidence="2">
    <location>
        <begin position="244"/>
        <end position="260"/>
    </location>
</feature>
<evidence type="ECO:0000313" key="4">
    <source>
        <dbReference type="EMBL" id="KAJ4839200.1"/>
    </source>
</evidence>
<reference evidence="4" key="2">
    <citation type="journal article" date="2023" name="Plants (Basel)">
        <title>Annotation of the Turnera subulata (Passifloraceae) Draft Genome Reveals the S-Locus Evolved after the Divergence of Turneroideae from Passifloroideae in a Stepwise Manner.</title>
        <authorList>
            <person name="Henning P.M."/>
            <person name="Roalson E.H."/>
            <person name="Mir W."/>
            <person name="McCubbin A.G."/>
            <person name="Shore J.S."/>
        </authorList>
    </citation>
    <scope>NUCLEOTIDE SEQUENCE</scope>
    <source>
        <strain evidence="4">F60SS</strain>
    </source>
</reference>
<keyword evidence="1" id="KW-0479">Metal-binding</keyword>
<comment type="caution">
    <text evidence="4">The sequence shown here is derived from an EMBL/GenBank/DDBJ whole genome shotgun (WGS) entry which is preliminary data.</text>
</comment>
<gene>
    <name evidence="4" type="ORF">Tsubulata_023151</name>
</gene>
<keyword evidence="1" id="KW-0862">Zinc</keyword>
<organism evidence="4 5">
    <name type="scientific">Turnera subulata</name>
    <dbReference type="NCBI Taxonomy" id="218843"/>
    <lineage>
        <taxon>Eukaryota</taxon>
        <taxon>Viridiplantae</taxon>
        <taxon>Streptophyta</taxon>
        <taxon>Embryophyta</taxon>
        <taxon>Tracheophyta</taxon>
        <taxon>Spermatophyta</taxon>
        <taxon>Magnoliopsida</taxon>
        <taxon>eudicotyledons</taxon>
        <taxon>Gunneridae</taxon>
        <taxon>Pentapetalae</taxon>
        <taxon>rosids</taxon>
        <taxon>fabids</taxon>
        <taxon>Malpighiales</taxon>
        <taxon>Passifloraceae</taxon>
        <taxon>Turnera</taxon>
    </lineage>
</organism>
<dbReference type="InterPro" id="IPR001878">
    <property type="entry name" value="Znf_CCHC"/>
</dbReference>
<feature type="region of interest" description="Disordered" evidence="2">
    <location>
        <begin position="243"/>
        <end position="262"/>
    </location>
</feature>
<dbReference type="GO" id="GO:0003824">
    <property type="term" value="F:catalytic activity"/>
    <property type="evidence" value="ECO:0007669"/>
    <property type="project" value="InterPro"/>
</dbReference>
<feature type="domain" description="CCHC-type" evidence="3">
    <location>
        <begin position="93"/>
        <end position="107"/>
    </location>
</feature>
<keyword evidence="1" id="KW-0863">Zinc-finger</keyword>